<dbReference type="RefSeq" id="WP_124734144.1">
    <property type="nucleotide sequence ID" value="NZ_WSSB01000001.1"/>
</dbReference>
<dbReference type="PANTHER" id="PTHR43384:SF4">
    <property type="entry name" value="CELLULOSE BIOSYNTHESIS PROTEIN BCSQ-RELATED"/>
    <property type="match status" value="1"/>
</dbReference>
<comment type="caution">
    <text evidence="4">The sequence shown here is derived from an EMBL/GenBank/DDBJ whole genome shotgun (WGS) entry which is preliminary data.</text>
</comment>
<keyword evidence="4" id="KW-0966">Cell projection</keyword>
<protein>
    <submittedName>
        <fullName evidence="4">Flagellar synthesis regulator FleN</fullName>
    </submittedName>
</protein>
<dbReference type="GO" id="GO:0005829">
    <property type="term" value="C:cytosol"/>
    <property type="evidence" value="ECO:0007669"/>
    <property type="project" value="TreeGrafter"/>
</dbReference>
<evidence type="ECO:0000256" key="2">
    <source>
        <dbReference type="ARBA" id="ARBA00022840"/>
    </source>
</evidence>
<keyword evidence="4" id="KW-0282">Flagellum</keyword>
<evidence type="ECO:0000313" key="5">
    <source>
        <dbReference type="Proteomes" id="UP000467214"/>
    </source>
</evidence>
<dbReference type="GO" id="GO:0016887">
    <property type="term" value="F:ATP hydrolysis activity"/>
    <property type="evidence" value="ECO:0007669"/>
    <property type="project" value="TreeGrafter"/>
</dbReference>
<dbReference type="InterPro" id="IPR002586">
    <property type="entry name" value="CobQ/CobB/MinD/ParA_Nub-bd_dom"/>
</dbReference>
<proteinExistence type="predicted"/>
<evidence type="ECO:0000259" key="3">
    <source>
        <dbReference type="Pfam" id="PF01656"/>
    </source>
</evidence>
<dbReference type="InterPro" id="IPR027417">
    <property type="entry name" value="P-loop_NTPase"/>
</dbReference>
<evidence type="ECO:0000313" key="4">
    <source>
        <dbReference type="EMBL" id="MXR35667.1"/>
    </source>
</evidence>
<keyword evidence="2" id="KW-0067">ATP-binding</keyword>
<dbReference type="SUPFAM" id="SSF52540">
    <property type="entry name" value="P-loop containing nucleoside triphosphate hydrolases"/>
    <property type="match status" value="1"/>
</dbReference>
<dbReference type="Pfam" id="PF01656">
    <property type="entry name" value="CbiA"/>
    <property type="match status" value="1"/>
</dbReference>
<dbReference type="GO" id="GO:0009898">
    <property type="term" value="C:cytoplasmic side of plasma membrane"/>
    <property type="evidence" value="ECO:0007669"/>
    <property type="project" value="TreeGrafter"/>
</dbReference>
<keyword evidence="5" id="KW-1185">Reference proteome</keyword>
<gene>
    <name evidence="4" type="ORF">GQF02_01490</name>
</gene>
<dbReference type="Gene3D" id="3.40.50.300">
    <property type="entry name" value="P-loop containing nucleotide triphosphate hydrolases"/>
    <property type="match status" value="1"/>
</dbReference>
<dbReference type="InterPro" id="IPR050625">
    <property type="entry name" value="ParA/MinD_ATPase"/>
</dbReference>
<dbReference type="EMBL" id="WSSB01000001">
    <property type="protein sequence ID" value="MXR35667.1"/>
    <property type="molecule type" value="Genomic_DNA"/>
</dbReference>
<keyword evidence="1" id="KW-0547">Nucleotide-binding</keyword>
<organism evidence="4 5">
    <name type="scientific">Craterilacuibacter sinensis</name>
    <dbReference type="NCBI Taxonomy" id="2686017"/>
    <lineage>
        <taxon>Bacteria</taxon>
        <taxon>Pseudomonadati</taxon>
        <taxon>Pseudomonadota</taxon>
        <taxon>Betaproteobacteria</taxon>
        <taxon>Neisseriales</taxon>
        <taxon>Neisseriaceae</taxon>
        <taxon>Craterilacuibacter</taxon>
    </lineage>
</organism>
<keyword evidence="4" id="KW-0969">Cilium</keyword>
<dbReference type="GO" id="GO:0005524">
    <property type="term" value="F:ATP binding"/>
    <property type="evidence" value="ECO:0007669"/>
    <property type="project" value="UniProtKB-KW"/>
</dbReference>
<feature type="domain" description="CobQ/CobB/MinD/ParA nucleotide binding" evidence="3">
    <location>
        <begin position="24"/>
        <end position="231"/>
    </location>
</feature>
<dbReference type="AlphaFoldDB" id="A0A845BFZ4"/>
<reference evidence="4 5" key="1">
    <citation type="submission" date="2019-12" db="EMBL/GenBank/DDBJ databases">
        <title>Neisseriaceae gen. nov. sp. Genome sequencing and assembly.</title>
        <authorList>
            <person name="Liu Z."/>
            <person name="Li A."/>
        </authorList>
    </citation>
    <scope>NUCLEOTIDE SEQUENCE [LARGE SCALE GENOMIC DNA]</scope>
    <source>
        <strain evidence="4 5">B2N2-7</strain>
    </source>
</reference>
<accession>A0A845BFZ4</accession>
<sequence length="287" mass="30896">MSDQAASLRQLSQQSAHLPPLFALTGASHSGISTLCAGLAAASALQGKRPLLLDHQNGQELARLAGVPPSASLASLNISRGGLTDLMVNSRHGVTLVNLYAQPEERHRLSARVWQRLASEFSALEKDCGLTLVDAPDPTQDAAPLVIADNLILVISPQAESITRGYASMKRLAGEFGRRRFNVLVNRASGQEEAQNVFARLSSVAGDYLGVSLRWVGFVPEDQAIRKSQALRRPVVEAFPDSEAAQAFSQLAAMLPLWHAPDTGHARSSYLEQLLSTSKTLTEITDR</sequence>
<dbReference type="PANTHER" id="PTHR43384">
    <property type="entry name" value="SEPTUM SITE-DETERMINING PROTEIN MIND HOMOLOG, CHLOROPLASTIC-RELATED"/>
    <property type="match status" value="1"/>
</dbReference>
<dbReference type="Proteomes" id="UP000467214">
    <property type="component" value="Unassembled WGS sequence"/>
</dbReference>
<name>A0A845BFZ4_9NEIS</name>
<evidence type="ECO:0000256" key="1">
    <source>
        <dbReference type="ARBA" id="ARBA00022741"/>
    </source>
</evidence>
<dbReference type="GO" id="GO:0051782">
    <property type="term" value="P:negative regulation of cell division"/>
    <property type="evidence" value="ECO:0007669"/>
    <property type="project" value="TreeGrafter"/>
</dbReference>